<name>A0A2I2GAB4_9EURO</name>
<dbReference type="InterPro" id="IPR050364">
    <property type="entry name" value="Cytochrome_P450_fung"/>
</dbReference>
<keyword evidence="7" id="KW-1133">Transmembrane helix</keyword>
<comment type="similarity">
    <text evidence="1 6">Belongs to the cytochrome P450 family.</text>
</comment>
<dbReference type="STRING" id="1392250.A0A2I2GAB4"/>
<feature type="transmembrane region" description="Helical" evidence="7">
    <location>
        <begin position="6"/>
        <end position="24"/>
    </location>
</feature>
<dbReference type="EMBL" id="MSFO01000004">
    <property type="protein sequence ID" value="PLB49817.1"/>
    <property type="molecule type" value="Genomic_DNA"/>
</dbReference>
<dbReference type="AlphaFoldDB" id="A0A2I2GAB4"/>
<dbReference type="SUPFAM" id="SSF48264">
    <property type="entry name" value="Cytochrome P450"/>
    <property type="match status" value="1"/>
</dbReference>
<keyword evidence="3 6" id="KW-0560">Oxidoreductase</keyword>
<comment type="cofactor">
    <cofactor evidence="5">
        <name>heme</name>
        <dbReference type="ChEBI" id="CHEBI:30413"/>
    </cofactor>
</comment>
<dbReference type="PANTHER" id="PTHR46300:SF9">
    <property type="entry name" value="P450, PUTATIVE-RELATED"/>
    <property type="match status" value="1"/>
</dbReference>
<dbReference type="GO" id="GO:0016705">
    <property type="term" value="F:oxidoreductase activity, acting on paired donors, with incorporation or reduction of molecular oxygen"/>
    <property type="evidence" value="ECO:0007669"/>
    <property type="project" value="InterPro"/>
</dbReference>
<keyword evidence="7" id="KW-0812">Transmembrane</keyword>
<organism evidence="8 9">
    <name type="scientific">Aspergillus steynii IBT 23096</name>
    <dbReference type="NCBI Taxonomy" id="1392250"/>
    <lineage>
        <taxon>Eukaryota</taxon>
        <taxon>Fungi</taxon>
        <taxon>Dikarya</taxon>
        <taxon>Ascomycota</taxon>
        <taxon>Pezizomycotina</taxon>
        <taxon>Eurotiomycetes</taxon>
        <taxon>Eurotiomycetidae</taxon>
        <taxon>Eurotiales</taxon>
        <taxon>Aspergillaceae</taxon>
        <taxon>Aspergillus</taxon>
        <taxon>Aspergillus subgen. Circumdati</taxon>
    </lineage>
</organism>
<dbReference type="Pfam" id="PF00067">
    <property type="entry name" value="p450"/>
    <property type="match status" value="1"/>
</dbReference>
<comment type="caution">
    <text evidence="8">The sequence shown here is derived from an EMBL/GenBank/DDBJ whole genome shotgun (WGS) entry which is preliminary data.</text>
</comment>
<dbReference type="VEuPathDB" id="FungiDB:P170DRAFT_358411"/>
<dbReference type="RefSeq" id="XP_024705119.1">
    <property type="nucleotide sequence ID" value="XM_024844291.1"/>
</dbReference>
<proteinExistence type="inferred from homology"/>
<evidence type="ECO:0000256" key="7">
    <source>
        <dbReference type="SAM" id="Phobius"/>
    </source>
</evidence>
<evidence type="ECO:0000256" key="6">
    <source>
        <dbReference type="RuleBase" id="RU000461"/>
    </source>
</evidence>
<dbReference type="PROSITE" id="PS00086">
    <property type="entry name" value="CYTOCHROME_P450"/>
    <property type="match status" value="1"/>
</dbReference>
<keyword evidence="2 5" id="KW-0479">Metal-binding</keyword>
<evidence type="ECO:0000313" key="9">
    <source>
        <dbReference type="Proteomes" id="UP000234275"/>
    </source>
</evidence>
<keyword evidence="4 5" id="KW-0408">Iron</keyword>
<protein>
    <submittedName>
        <fullName evidence="8">Cytochrome P450</fullName>
    </submittedName>
</protein>
<dbReference type="PANTHER" id="PTHR46300">
    <property type="entry name" value="P450, PUTATIVE (EUROFUNG)-RELATED-RELATED"/>
    <property type="match status" value="1"/>
</dbReference>
<dbReference type="GO" id="GO:0005506">
    <property type="term" value="F:iron ion binding"/>
    <property type="evidence" value="ECO:0007669"/>
    <property type="project" value="InterPro"/>
</dbReference>
<dbReference type="OrthoDB" id="1055148at2759"/>
<dbReference type="PRINTS" id="PR00463">
    <property type="entry name" value="EP450I"/>
</dbReference>
<evidence type="ECO:0000256" key="4">
    <source>
        <dbReference type="ARBA" id="ARBA00023004"/>
    </source>
</evidence>
<evidence type="ECO:0000256" key="2">
    <source>
        <dbReference type="ARBA" id="ARBA00022723"/>
    </source>
</evidence>
<evidence type="ECO:0000313" key="8">
    <source>
        <dbReference type="EMBL" id="PLB49817.1"/>
    </source>
</evidence>
<evidence type="ECO:0000256" key="1">
    <source>
        <dbReference type="ARBA" id="ARBA00010617"/>
    </source>
</evidence>
<dbReference type="InterPro" id="IPR002401">
    <property type="entry name" value="Cyt_P450_E_grp-I"/>
</dbReference>
<keyword evidence="9" id="KW-1185">Reference proteome</keyword>
<evidence type="ECO:0000256" key="3">
    <source>
        <dbReference type="ARBA" id="ARBA00023002"/>
    </source>
</evidence>
<evidence type="ECO:0000256" key="5">
    <source>
        <dbReference type="PIRSR" id="PIRSR602401-1"/>
    </source>
</evidence>
<reference evidence="8 9" key="1">
    <citation type="submission" date="2016-12" db="EMBL/GenBank/DDBJ databases">
        <title>The genomes of Aspergillus section Nigri reveals drivers in fungal speciation.</title>
        <authorList>
            <consortium name="DOE Joint Genome Institute"/>
            <person name="Vesth T.C."/>
            <person name="Nybo J."/>
            <person name="Theobald S."/>
            <person name="Brandl J."/>
            <person name="Frisvad J.C."/>
            <person name="Nielsen K.F."/>
            <person name="Lyhne E.K."/>
            <person name="Kogle M.E."/>
            <person name="Kuo A."/>
            <person name="Riley R."/>
            <person name="Clum A."/>
            <person name="Nolan M."/>
            <person name="Lipzen A."/>
            <person name="Salamov A."/>
            <person name="Henrissat B."/>
            <person name="Wiebenga A."/>
            <person name="De Vries R.P."/>
            <person name="Grigoriev I.V."/>
            <person name="Mortensen U.H."/>
            <person name="Andersen M.R."/>
            <person name="Baker S.E."/>
        </authorList>
    </citation>
    <scope>NUCLEOTIDE SEQUENCE [LARGE SCALE GENOMIC DNA]</scope>
    <source>
        <strain evidence="8 9">IBT 23096</strain>
    </source>
</reference>
<dbReference type="InterPro" id="IPR017972">
    <property type="entry name" value="Cyt_P450_CS"/>
</dbReference>
<dbReference type="InterPro" id="IPR036396">
    <property type="entry name" value="Cyt_P450_sf"/>
</dbReference>
<sequence length="510" mass="57607">MSLFNFILLPLEGSVILLIGYLLVNEFIRWNRRIKGLPGPQGLPVIGNLRQVTQSFSAEQYRQWSEKYGPVYQVQLGNIPVVIVNTADSAKSLFLNQSSALISRPLFHVLHKTVSKSVASIGTSPWDESCKFRRKLAAGALNRPKVQSYEPIILLETREFIQELLQASCENTEVEFKPTVHRLSLNLVLTLNYGTRVSSTKDLQEDALYAEIIEVENEISRFRSTSKNLTNYIPLLRLLEPLLWKKSAAYSAQIGQRRIAYNNKLLNRLKEAVKYDTDKPCIQGNVLRDPESVGLSSKELLSISLSMMAGADSTQPTIAWAILFLAHNQHVQQRAFNEIQRSGAIIDSKVETQEVEYIHVLTKELMRVYTVLPLGMPRETTETVHFEGRAIPPGTMVFLNAYGCNRDGDAFADPWTFKPERWLDNAEKHTHQFAFGYGSRMCIASHLAFRLVYTAIFHLIATFEIHPMHGQSKDAADPVVGLKDPTSITAVPRAEKARLVARELTKRNEN</sequence>
<dbReference type="Gene3D" id="1.10.630.10">
    <property type="entry name" value="Cytochrome P450"/>
    <property type="match status" value="1"/>
</dbReference>
<dbReference type="PRINTS" id="PR00385">
    <property type="entry name" value="P450"/>
</dbReference>
<dbReference type="GO" id="GO:0004497">
    <property type="term" value="F:monooxygenase activity"/>
    <property type="evidence" value="ECO:0007669"/>
    <property type="project" value="UniProtKB-KW"/>
</dbReference>
<accession>A0A2I2GAB4</accession>
<feature type="binding site" description="axial binding residue" evidence="5">
    <location>
        <position position="442"/>
    </location>
    <ligand>
        <name>heme</name>
        <dbReference type="ChEBI" id="CHEBI:30413"/>
    </ligand>
    <ligandPart>
        <name>Fe</name>
        <dbReference type="ChEBI" id="CHEBI:18248"/>
    </ligandPart>
</feature>
<keyword evidence="6" id="KW-0503">Monooxygenase</keyword>
<dbReference type="Proteomes" id="UP000234275">
    <property type="component" value="Unassembled WGS sequence"/>
</dbReference>
<gene>
    <name evidence="8" type="ORF">P170DRAFT_358411</name>
</gene>
<dbReference type="InterPro" id="IPR001128">
    <property type="entry name" value="Cyt_P450"/>
</dbReference>
<dbReference type="GO" id="GO:0020037">
    <property type="term" value="F:heme binding"/>
    <property type="evidence" value="ECO:0007669"/>
    <property type="project" value="InterPro"/>
</dbReference>
<keyword evidence="7" id="KW-0472">Membrane</keyword>
<dbReference type="GeneID" id="36551991"/>
<keyword evidence="5 6" id="KW-0349">Heme</keyword>